<dbReference type="PANTHER" id="PTHR43238">
    <property type="entry name" value="GDP-L-FUCOSE SYNTHASE"/>
    <property type="match status" value="1"/>
</dbReference>
<name>A0ABD1RYQ7_9LAMI</name>
<evidence type="ECO:0000313" key="2">
    <source>
        <dbReference type="EMBL" id="KAL2493321.1"/>
    </source>
</evidence>
<accession>A0ABD1RYQ7</accession>
<dbReference type="EMBL" id="JBFOLK010000008">
    <property type="protein sequence ID" value="KAL2493321.1"/>
    <property type="molecule type" value="Genomic_DNA"/>
</dbReference>
<organism evidence="2 3">
    <name type="scientific">Abeliophyllum distichum</name>
    <dbReference type="NCBI Taxonomy" id="126358"/>
    <lineage>
        <taxon>Eukaryota</taxon>
        <taxon>Viridiplantae</taxon>
        <taxon>Streptophyta</taxon>
        <taxon>Embryophyta</taxon>
        <taxon>Tracheophyta</taxon>
        <taxon>Spermatophyta</taxon>
        <taxon>Magnoliopsida</taxon>
        <taxon>eudicotyledons</taxon>
        <taxon>Gunneridae</taxon>
        <taxon>Pentapetalae</taxon>
        <taxon>asterids</taxon>
        <taxon>lamiids</taxon>
        <taxon>Lamiales</taxon>
        <taxon>Oleaceae</taxon>
        <taxon>Forsythieae</taxon>
        <taxon>Abeliophyllum</taxon>
    </lineage>
</organism>
<dbReference type="Proteomes" id="UP001604336">
    <property type="component" value="Unassembled WGS sequence"/>
</dbReference>
<sequence length="154" mass="16708">MDSISVDKSAAVFVVGLRGLVGSALVTKHQSLGYTNILLHTHSELGLTIQSVVDIFFAIYKPLYVIISVPKVGGIHANDIYSDDFITINIQIQTNVITSAFKHNTKKLLFLGSSYIYSIFAPQPIPGNSLLTGPLEPMYFKVLRSDGGGDDHGL</sequence>
<dbReference type="SUPFAM" id="SSF51735">
    <property type="entry name" value="NAD(P)-binding Rossmann-fold domains"/>
    <property type="match status" value="1"/>
</dbReference>
<dbReference type="InterPro" id="IPR036291">
    <property type="entry name" value="NAD(P)-bd_dom_sf"/>
</dbReference>
<evidence type="ECO:0000313" key="3">
    <source>
        <dbReference type="Proteomes" id="UP001604336"/>
    </source>
</evidence>
<keyword evidence="3" id="KW-1185">Reference proteome</keyword>
<feature type="domain" description="NAD-dependent epimerase/dehydratase" evidence="1">
    <location>
        <begin position="12"/>
        <end position="137"/>
    </location>
</feature>
<reference evidence="3" key="1">
    <citation type="submission" date="2024-07" db="EMBL/GenBank/DDBJ databases">
        <title>Two chromosome-level genome assemblies of Korean endemic species Abeliophyllum distichum and Forsythia ovata (Oleaceae).</title>
        <authorList>
            <person name="Jang H."/>
        </authorList>
    </citation>
    <scope>NUCLEOTIDE SEQUENCE [LARGE SCALE GENOMIC DNA]</scope>
</reference>
<dbReference type="Pfam" id="PF01370">
    <property type="entry name" value="Epimerase"/>
    <property type="match status" value="1"/>
</dbReference>
<dbReference type="PANTHER" id="PTHR43238:SF1">
    <property type="entry name" value="GDP-L-FUCOSE SYNTHASE"/>
    <property type="match status" value="1"/>
</dbReference>
<comment type="caution">
    <text evidence="2">The sequence shown here is derived from an EMBL/GenBank/DDBJ whole genome shotgun (WGS) entry which is preliminary data.</text>
</comment>
<proteinExistence type="predicted"/>
<protein>
    <submittedName>
        <fullName evidence="2">GDP-L-fucose synthase 2</fullName>
    </submittedName>
</protein>
<dbReference type="AlphaFoldDB" id="A0ABD1RYQ7"/>
<gene>
    <name evidence="2" type="ORF">Adt_28949</name>
</gene>
<dbReference type="Gene3D" id="3.40.50.720">
    <property type="entry name" value="NAD(P)-binding Rossmann-like Domain"/>
    <property type="match status" value="1"/>
</dbReference>
<dbReference type="InterPro" id="IPR001509">
    <property type="entry name" value="Epimerase_deHydtase"/>
</dbReference>
<evidence type="ECO:0000259" key="1">
    <source>
        <dbReference type="Pfam" id="PF01370"/>
    </source>
</evidence>